<evidence type="ECO:0000313" key="3">
    <source>
        <dbReference type="Proteomes" id="UP000276215"/>
    </source>
</evidence>
<feature type="region of interest" description="Disordered" evidence="1">
    <location>
        <begin position="102"/>
        <end position="125"/>
    </location>
</feature>
<dbReference type="EMBL" id="ML120459">
    <property type="protein sequence ID" value="RPA93136.1"/>
    <property type="molecule type" value="Genomic_DNA"/>
</dbReference>
<organism evidence="2 3">
    <name type="scientific">Choiromyces venosus 120613-1</name>
    <dbReference type="NCBI Taxonomy" id="1336337"/>
    <lineage>
        <taxon>Eukaryota</taxon>
        <taxon>Fungi</taxon>
        <taxon>Dikarya</taxon>
        <taxon>Ascomycota</taxon>
        <taxon>Pezizomycotina</taxon>
        <taxon>Pezizomycetes</taxon>
        <taxon>Pezizales</taxon>
        <taxon>Tuberaceae</taxon>
        <taxon>Choiromyces</taxon>
    </lineage>
</organism>
<keyword evidence="3" id="KW-1185">Reference proteome</keyword>
<dbReference type="Proteomes" id="UP000276215">
    <property type="component" value="Unassembled WGS sequence"/>
</dbReference>
<evidence type="ECO:0000313" key="2">
    <source>
        <dbReference type="EMBL" id="RPA93136.1"/>
    </source>
</evidence>
<feature type="region of interest" description="Disordered" evidence="1">
    <location>
        <begin position="1"/>
        <end position="34"/>
    </location>
</feature>
<name>A0A3N4J4R3_9PEZI</name>
<accession>A0A3N4J4R3</accession>
<sequence length="125" mass="13185">MRCNLQTSHSTISQAPPANYKRTHHTTLPQSNWSNNYPSSYVGQCGSQGLQKLTDCKPEGQGANELSAAEMKAKVAQAKASHLPVCGTRVLGIEITESELGTTAMLEGTPGPVRGKSGSSGLRDS</sequence>
<reference evidence="2 3" key="1">
    <citation type="journal article" date="2018" name="Nat. Ecol. Evol.">
        <title>Pezizomycetes genomes reveal the molecular basis of ectomycorrhizal truffle lifestyle.</title>
        <authorList>
            <person name="Murat C."/>
            <person name="Payen T."/>
            <person name="Noel B."/>
            <person name="Kuo A."/>
            <person name="Morin E."/>
            <person name="Chen J."/>
            <person name="Kohler A."/>
            <person name="Krizsan K."/>
            <person name="Balestrini R."/>
            <person name="Da Silva C."/>
            <person name="Montanini B."/>
            <person name="Hainaut M."/>
            <person name="Levati E."/>
            <person name="Barry K.W."/>
            <person name="Belfiori B."/>
            <person name="Cichocki N."/>
            <person name="Clum A."/>
            <person name="Dockter R.B."/>
            <person name="Fauchery L."/>
            <person name="Guy J."/>
            <person name="Iotti M."/>
            <person name="Le Tacon F."/>
            <person name="Lindquist E.A."/>
            <person name="Lipzen A."/>
            <person name="Malagnac F."/>
            <person name="Mello A."/>
            <person name="Molinier V."/>
            <person name="Miyauchi S."/>
            <person name="Poulain J."/>
            <person name="Riccioni C."/>
            <person name="Rubini A."/>
            <person name="Sitrit Y."/>
            <person name="Splivallo R."/>
            <person name="Traeger S."/>
            <person name="Wang M."/>
            <person name="Zifcakova L."/>
            <person name="Wipf D."/>
            <person name="Zambonelli A."/>
            <person name="Paolocci F."/>
            <person name="Nowrousian M."/>
            <person name="Ottonello S."/>
            <person name="Baldrian P."/>
            <person name="Spatafora J.W."/>
            <person name="Henrissat B."/>
            <person name="Nagy L.G."/>
            <person name="Aury J.M."/>
            <person name="Wincker P."/>
            <person name="Grigoriev I.V."/>
            <person name="Bonfante P."/>
            <person name="Martin F.M."/>
        </authorList>
    </citation>
    <scope>NUCLEOTIDE SEQUENCE [LARGE SCALE GENOMIC DNA]</scope>
    <source>
        <strain evidence="2 3">120613-1</strain>
    </source>
</reference>
<dbReference type="AlphaFoldDB" id="A0A3N4J4R3"/>
<evidence type="ECO:0000256" key="1">
    <source>
        <dbReference type="SAM" id="MobiDB-lite"/>
    </source>
</evidence>
<feature type="compositionally biased region" description="Polar residues" evidence="1">
    <location>
        <begin position="1"/>
        <end position="16"/>
    </location>
</feature>
<gene>
    <name evidence="2" type="ORF">L873DRAFT_1847380</name>
</gene>
<protein>
    <submittedName>
        <fullName evidence="2">Uncharacterized protein</fullName>
    </submittedName>
</protein>
<proteinExistence type="predicted"/>